<accession>A0A0E9UF00</accession>
<dbReference type="AlphaFoldDB" id="A0A0E9UF00"/>
<reference evidence="1" key="1">
    <citation type="submission" date="2014-11" db="EMBL/GenBank/DDBJ databases">
        <authorList>
            <person name="Amaro Gonzalez C."/>
        </authorList>
    </citation>
    <scope>NUCLEOTIDE SEQUENCE</scope>
</reference>
<name>A0A0E9UF00_ANGAN</name>
<organism evidence="1">
    <name type="scientific">Anguilla anguilla</name>
    <name type="common">European freshwater eel</name>
    <name type="synonym">Muraena anguilla</name>
    <dbReference type="NCBI Taxonomy" id="7936"/>
    <lineage>
        <taxon>Eukaryota</taxon>
        <taxon>Metazoa</taxon>
        <taxon>Chordata</taxon>
        <taxon>Craniata</taxon>
        <taxon>Vertebrata</taxon>
        <taxon>Euteleostomi</taxon>
        <taxon>Actinopterygii</taxon>
        <taxon>Neopterygii</taxon>
        <taxon>Teleostei</taxon>
        <taxon>Anguilliformes</taxon>
        <taxon>Anguillidae</taxon>
        <taxon>Anguilla</taxon>
    </lineage>
</organism>
<reference evidence="1" key="2">
    <citation type="journal article" date="2015" name="Fish Shellfish Immunol.">
        <title>Early steps in the European eel (Anguilla anguilla)-Vibrio vulnificus interaction in the gills: Role of the RtxA13 toxin.</title>
        <authorList>
            <person name="Callol A."/>
            <person name="Pajuelo D."/>
            <person name="Ebbesson L."/>
            <person name="Teles M."/>
            <person name="MacKenzie S."/>
            <person name="Amaro C."/>
        </authorList>
    </citation>
    <scope>NUCLEOTIDE SEQUENCE</scope>
</reference>
<protein>
    <submittedName>
        <fullName evidence="1">Uncharacterized protein</fullName>
    </submittedName>
</protein>
<dbReference type="EMBL" id="GBXM01044196">
    <property type="protein sequence ID" value="JAH64381.1"/>
    <property type="molecule type" value="Transcribed_RNA"/>
</dbReference>
<evidence type="ECO:0000313" key="1">
    <source>
        <dbReference type="EMBL" id="JAH64381.1"/>
    </source>
</evidence>
<sequence length="35" mass="3959">MHCLSRHELCYCSPGSVTVVRDLFLKCGVTAEFKK</sequence>
<proteinExistence type="predicted"/>